<evidence type="ECO:0000313" key="7">
    <source>
        <dbReference type="Proteomes" id="UP000027138"/>
    </source>
</evidence>
<comment type="subcellular location">
    <subcellularLocation>
        <location evidence="4">Cytoplasm</location>
        <location evidence="4">Cytosol</location>
    </subcellularLocation>
    <subcellularLocation>
        <location evidence="4">Nucleus</location>
    </subcellularLocation>
</comment>
<dbReference type="GO" id="GO:0009736">
    <property type="term" value="P:cytokinin-activated signaling pathway"/>
    <property type="evidence" value="ECO:0007669"/>
    <property type="project" value="UniProtKB-KW"/>
</dbReference>
<dbReference type="Proteomes" id="UP000027138">
    <property type="component" value="Unassembled WGS sequence"/>
</dbReference>
<dbReference type="OrthoDB" id="591185at2759"/>
<dbReference type="GO" id="GO:0009927">
    <property type="term" value="F:histidine phosphotransfer kinase activity"/>
    <property type="evidence" value="ECO:0007669"/>
    <property type="project" value="UniProtKB-UniRule"/>
</dbReference>
<dbReference type="PROSITE" id="PS50894">
    <property type="entry name" value="HPT"/>
    <property type="match status" value="1"/>
</dbReference>
<comment type="function">
    <text evidence="4">Functions as a two-component phosphorelay mediators between cytokinin sensor histidine kinases and response regulators (B-type ARRs). Plays an important role in propagating cytokinin signal transduction.</text>
</comment>
<dbReference type="GO" id="GO:0005634">
    <property type="term" value="C:nucleus"/>
    <property type="evidence" value="ECO:0007669"/>
    <property type="project" value="UniProtKB-SubCell"/>
</dbReference>
<keyword evidence="2 4" id="KW-0902">Two-component regulatory system</keyword>
<keyword evidence="1 4" id="KW-0932">Cytokinin signaling pathway</keyword>
<dbReference type="InterPro" id="IPR036641">
    <property type="entry name" value="HPT_dom_sf"/>
</dbReference>
<dbReference type="GO" id="GO:0043424">
    <property type="term" value="F:protein histidine kinase binding"/>
    <property type="evidence" value="ECO:0007669"/>
    <property type="project" value="UniProtKB-UniRule"/>
</dbReference>
<name>A0A067KIC2_JATCU</name>
<proteinExistence type="predicted"/>
<dbReference type="EMBL" id="KK914513">
    <property type="protein sequence ID" value="KDP34713.1"/>
    <property type="molecule type" value="Genomic_DNA"/>
</dbReference>
<dbReference type="STRING" id="180498.A0A067KIC2"/>
<dbReference type="AlphaFoldDB" id="A0A067KIC2"/>
<protein>
    <recommendedName>
        <fullName evidence="4">Histidine-containing phosphotransfer protein</fullName>
    </recommendedName>
</protein>
<dbReference type="PANTHER" id="PTHR28242:SF30">
    <property type="entry name" value="HISTIDINE-CONTAINING PHOSPHOTRANSFER PROTEIN 2"/>
    <property type="match status" value="1"/>
</dbReference>
<dbReference type="SUPFAM" id="SSF47226">
    <property type="entry name" value="Histidine-containing phosphotransfer domain, HPT domain"/>
    <property type="match status" value="1"/>
</dbReference>
<dbReference type="InterPro" id="IPR008207">
    <property type="entry name" value="Sig_transdc_His_kin_Hpt_dom"/>
</dbReference>
<dbReference type="Pfam" id="PF01627">
    <property type="entry name" value="Hpt"/>
    <property type="match status" value="1"/>
</dbReference>
<feature type="modified residue" description="Phosphohistidine" evidence="3">
    <location>
        <position position="79"/>
    </location>
</feature>
<dbReference type="KEGG" id="jcu:105637092"/>
<feature type="domain" description="HPt" evidence="5">
    <location>
        <begin position="38"/>
        <end position="140"/>
    </location>
</feature>
<dbReference type="Gene3D" id="1.20.120.160">
    <property type="entry name" value="HPT domain"/>
    <property type="match status" value="1"/>
</dbReference>
<evidence type="ECO:0000256" key="4">
    <source>
        <dbReference type="RuleBase" id="RU369004"/>
    </source>
</evidence>
<comment type="domain">
    <text evidence="4">Histidine-containing phosphotransfer domain (HPt) contains an active histidine that mediates the phosphotransfer.</text>
</comment>
<keyword evidence="7" id="KW-1185">Reference proteome</keyword>
<sequence length="157" mass="17680">MVGLDLRQELKILITSLKQKGILGNNFDFLLDLRTRENPRFIVQVIYIFQHESESFIGELDRQLSQPDIDYAQVCSFAHHLTGSSARIGGSGMSLACQALLCAADDKDKDRCLEAFYGLKDHYELLKNNFNYIVEIETAIFANDSRIASRSFPGLAS</sequence>
<keyword evidence="3" id="KW-0597">Phosphoprotein</keyword>
<evidence type="ECO:0000256" key="3">
    <source>
        <dbReference type="PROSITE-ProRule" id="PRU00110"/>
    </source>
</evidence>
<dbReference type="GO" id="GO:0000160">
    <property type="term" value="P:phosphorelay signal transduction system"/>
    <property type="evidence" value="ECO:0007669"/>
    <property type="project" value="UniProtKB-UniRule"/>
</dbReference>
<evidence type="ECO:0000259" key="5">
    <source>
        <dbReference type="PROSITE" id="PS50894"/>
    </source>
</evidence>
<reference evidence="6 7" key="1">
    <citation type="journal article" date="2014" name="PLoS ONE">
        <title>Global Analysis of Gene Expression Profiles in Physic Nut (Jatropha curcas L.) Seedlings Exposed to Salt Stress.</title>
        <authorList>
            <person name="Zhang L."/>
            <person name="Zhang C."/>
            <person name="Wu P."/>
            <person name="Chen Y."/>
            <person name="Li M."/>
            <person name="Jiang H."/>
            <person name="Wu G."/>
        </authorList>
    </citation>
    <scope>NUCLEOTIDE SEQUENCE [LARGE SCALE GENOMIC DNA]</scope>
    <source>
        <strain evidence="7">cv. GZQX0401</strain>
        <tissue evidence="6">Young leaves</tissue>
    </source>
</reference>
<accession>A0A067KIC2</accession>
<evidence type="ECO:0000313" key="6">
    <source>
        <dbReference type="EMBL" id="KDP34713.1"/>
    </source>
</evidence>
<dbReference type="GO" id="GO:0005829">
    <property type="term" value="C:cytosol"/>
    <property type="evidence" value="ECO:0007669"/>
    <property type="project" value="UniProtKB-SubCell"/>
</dbReference>
<dbReference type="PANTHER" id="PTHR28242">
    <property type="entry name" value="PHOSPHORELAY INTERMEDIATE PROTEIN YPD1"/>
    <property type="match status" value="1"/>
</dbReference>
<evidence type="ECO:0000256" key="2">
    <source>
        <dbReference type="ARBA" id="ARBA00023012"/>
    </source>
</evidence>
<dbReference type="InterPro" id="IPR045871">
    <property type="entry name" value="AHP1-5/YPD1"/>
</dbReference>
<organism evidence="6 7">
    <name type="scientific">Jatropha curcas</name>
    <name type="common">Barbados nut</name>
    <dbReference type="NCBI Taxonomy" id="180498"/>
    <lineage>
        <taxon>Eukaryota</taxon>
        <taxon>Viridiplantae</taxon>
        <taxon>Streptophyta</taxon>
        <taxon>Embryophyta</taxon>
        <taxon>Tracheophyta</taxon>
        <taxon>Spermatophyta</taxon>
        <taxon>Magnoliopsida</taxon>
        <taxon>eudicotyledons</taxon>
        <taxon>Gunneridae</taxon>
        <taxon>Pentapetalae</taxon>
        <taxon>rosids</taxon>
        <taxon>fabids</taxon>
        <taxon>Malpighiales</taxon>
        <taxon>Euphorbiaceae</taxon>
        <taxon>Crotonoideae</taxon>
        <taxon>Jatropheae</taxon>
        <taxon>Jatropha</taxon>
    </lineage>
</organism>
<evidence type="ECO:0000256" key="1">
    <source>
        <dbReference type="ARBA" id="ARBA00022864"/>
    </source>
</evidence>
<gene>
    <name evidence="6" type="ORF">JCGZ_10918</name>
</gene>